<dbReference type="InterPro" id="IPR036875">
    <property type="entry name" value="Znf_CCHC_sf"/>
</dbReference>
<dbReference type="Gene3D" id="1.10.510.10">
    <property type="entry name" value="Transferase(Phosphotransferase) domain 1"/>
    <property type="match status" value="1"/>
</dbReference>
<evidence type="ECO:0000259" key="5">
    <source>
        <dbReference type="PROSITE" id="PS50158"/>
    </source>
</evidence>
<dbReference type="Gene3D" id="4.10.60.10">
    <property type="entry name" value="Zinc finger, CCHC-type"/>
    <property type="match status" value="1"/>
</dbReference>
<dbReference type="InterPro" id="IPR000719">
    <property type="entry name" value="Prot_kinase_dom"/>
</dbReference>
<evidence type="ECO:0000313" key="7">
    <source>
        <dbReference type="Proteomes" id="UP000054988"/>
    </source>
</evidence>
<dbReference type="Proteomes" id="UP000054988">
    <property type="component" value="Unassembled WGS sequence"/>
</dbReference>
<dbReference type="InterPro" id="IPR011009">
    <property type="entry name" value="Kinase-like_dom_sf"/>
</dbReference>
<feature type="region of interest" description="Disordered" evidence="3">
    <location>
        <begin position="1159"/>
        <end position="1180"/>
    </location>
</feature>
<evidence type="ECO:0000256" key="2">
    <source>
        <dbReference type="PROSITE-ProRule" id="PRU00047"/>
    </source>
</evidence>
<evidence type="ECO:0000259" key="4">
    <source>
        <dbReference type="PROSITE" id="PS50011"/>
    </source>
</evidence>
<dbReference type="GO" id="GO:0003676">
    <property type="term" value="F:nucleic acid binding"/>
    <property type="evidence" value="ECO:0007669"/>
    <property type="project" value="InterPro"/>
</dbReference>
<organism evidence="6 7">
    <name type="scientific">Moniliophthora roreri</name>
    <name type="common">Frosty pod rot fungus</name>
    <name type="synonym">Monilia roreri</name>
    <dbReference type="NCBI Taxonomy" id="221103"/>
    <lineage>
        <taxon>Eukaryota</taxon>
        <taxon>Fungi</taxon>
        <taxon>Dikarya</taxon>
        <taxon>Basidiomycota</taxon>
        <taxon>Agaricomycotina</taxon>
        <taxon>Agaricomycetes</taxon>
        <taxon>Agaricomycetidae</taxon>
        <taxon>Agaricales</taxon>
        <taxon>Marasmiineae</taxon>
        <taxon>Marasmiaceae</taxon>
        <taxon>Moniliophthora</taxon>
    </lineage>
</organism>
<feature type="region of interest" description="Disordered" evidence="3">
    <location>
        <begin position="829"/>
        <end position="904"/>
    </location>
</feature>
<dbReference type="Pfam" id="PF07714">
    <property type="entry name" value="PK_Tyr_Ser-Thr"/>
    <property type="match status" value="1"/>
</dbReference>
<dbReference type="SMART" id="SM00343">
    <property type="entry name" value="ZnF_C2HC"/>
    <property type="match status" value="1"/>
</dbReference>
<protein>
    <submittedName>
        <fullName evidence="6">Uncharacterized protein</fullName>
    </submittedName>
</protein>
<dbReference type="GO" id="GO:0006397">
    <property type="term" value="P:mRNA processing"/>
    <property type="evidence" value="ECO:0007669"/>
    <property type="project" value="UniProtKB-KW"/>
</dbReference>
<dbReference type="InterPro" id="IPR001878">
    <property type="entry name" value="Znf_CCHC"/>
</dbReference>
<proteinExistence type="predicted"/>
<dbReference type="Pfam" id="PF00098">
    <property type="entry name" value="zf-CCHC"/>
    <property type="match status" value="1"/>
</dbReference>
<name>A0A0W0FVP0_MONRR</name>
<feature type="compositionally biased region" description="Basic and acidic residues" evidence="3">
    <location>
        <begin position="852"/>
        <end position="873"/>
    </location>
</feature>
<evidence type="ECO:0000256" key="3">
    <source>
        <dbReference type="SAM" id="MobiDB-lite"/>
    </source>
</evidence>
<keyword evidence="2" id="KW-0863">Zinc-finger</keyword>
<dbReference type="GO" id="GO:0004674">
    <property type="term" value="F:protein serine/threonine kinase activity"/>
    <property type="evidence" value="ECO:0007669"/>
    <property type="project" value="TreeGrafter"/>
</dbReference>
<evidence type="ECO:0000313" key="6">
    <source>
        <dbReference type="EMBL" id="KTB40293.1"/>
    </source>
</evidence>
<keyword evidence="2" id="KW-0862">Zinc</keyword>
<gene>
    <name evidence="6" type="ORF">WG66_7145</name>
</gene>
<dbReference type="PROSITE" id="PS50158">
    <property type="entry name" value="ZF_CCHC"/>
    <property type="match status" value="1"/>
</dbReference>
<dbReference type="EMBL" id="LATX01001592">
    <property type="protein sequence ID" value="KTB40293.1"/>
    <property type="molecule type" value="Genomic_DNA"/>
</dbReference>
<dbReference type="GO" id="GO:0005524">
    <property type="term" value="F:ATP binding"/>
    <property type="evidence" value="ECO:0007669"/>
    <property type="project" value="InterPro"/>
</dbReference>
<reference evidence="6 7" key="1">
    <citation type="submission" date="2015-12" db="EMBL/GenBank/DDBJ databases">
        <title>Draft genome sequence of Moniliophthora roreri, the causal agent of frosty pod rot of cacao.</title>
        <authorList>
            <person name="Aime M.C."/>
            <person name="Diaz-Valderrama J.R."/>
            <person name="Kijpornyongpan T."/>
            <person name="Phillips-Mora W."/>
        </authorList>
    </citation>
    <scope>NUCLEOTIDE SEQUENCE [LARGE SCALE GENOMIC DNA]</scope>
    <source>
        <strain evidence="6 7">MCA 2952</strain>
    </source>
</reference>
<dbReference type="InterPro" id="IPR051681">
    <property type="entry name" value="Ser/Thr_Kinases-Pseudokinases"/>
</dbReference>
<dbReference type="SUPFAM" id="SSF57756">
    <property type="entry name" value="Retrovirus zinc finger-like domains"/>
    <property type="match status" value="1"/>
</dbReference>
<evidence type="ECO:0000256" key="1">
    <source>
        <dbReference type="ARBA" id="ARBA00022664"/>
    </source>
</evidence>
<sequence length="1212" mass="135903">MGSNKKSFCSRLGKVAQHAISSIFRRRSKPYESSTLGSQVVAPPEEVEGSKTAMGTNTLQCQPEPLVNQTASMDQEPPELFEDVPQSVVDPAPHIMSPDVAGHGAVISGPGQDQSKDLVPLHPISLAAAAEYEEELACLQLIFHNKEAYRELLGQKGTLAQSLLDLLQLLIDFPEVTTSLRTSICTSIMQLLKASGLYPSCLTLQGVQRIRSNPVASGRFGDVWQGLLGGSGSSQLVCLKVAKLNLTLDNKHLIKEYLQEAIVWRQLRHPNIVPCLGLYYLDDNKEHICLVSPWMENGNLSCFLKDCPQDSVNHLQLMHDIASGLYHLHDLEIIHGNLKSSNILVTESHRACITDIGFSHVPGSKHGKTLTSTSHEEERSGVAQWYAPEIHMGNQATKMSDIYSYGCVCYEIIAGYFPFHEQPNDKAVKLAVLQGDQPSRPQNAEILSDSLWLLMNNCWEAEPISRPGAGNILQSLLSLVPAGYHIMPAEDWDQQVFTKLQNSIGQQYHVSQEAKDFLLAVTANLTDQEEISKLEEQANQQEDSQKLDLHQSHHFEVATGADSATALPDMVSDIPTIVQAPLPSTNLQGSLLQDSDIIERATSSYLPLKPWSDSVSNDTPQEYIAHQANCVIDATGQNDPVANALKKAYKCYFSQPANSRPKLNLRFFAALDDDLTDEQVEEVQQRFTSANIGNLAVTNTLKKALECYFSQPANSRPKLNIRFFASLSDDLTDKQVEEVQQHFASINMGDPVVANALKKALEHYFSKPANSRPKLNLRFFATLDDNLTDEQVEEAPSPIENTTPPRAPFTAAEEADLDDQLEVANQLLNPDPEQTPRRITRSQRRGAVESLQTERTEIEAKSSETDPFDEYRNLFHTPTSEMTTPSGSAAAASDVKPKIEHDDTDEQWARTISTAVLQTIDDKKDEASKGPTPDPFLGKQSDTRRFLLDLELYFAMNPVKANTNEKKKMLLLSLVKGNTSEWKQRETMKLFPEDDDPEEKKKAAEETWSSFKQRFRAEWQPVNVVREAQAKIEQIRMTDRADEYVNRFRLIAMDTKYDDEALMRFFREGLPESLQTKIMLRTDGEPETLDEWYKLAIKYDNQYKLVMANRKKREPIKPKITRKEKEVTIGRLLSESDRKDYMAAGKCFRCAKTGHVSRDCPLKGQAQQTPPPKYEPKKLSPREAFTKIRALIAEQGEGEQEEIFDLMGKEGF</sequence>
<feature type="region of interest" description="Disordered" evidence="3">
    <location>
        <begin position="921"/>
        <end position="940"/>
    </location>
</feature>
<accession>A0A0W0FVP0</accession>
<comment type="caution">
    <text evidence="6">The sequence shown here is derived from an EMBL/GenBank/DDBJ whole genome shotgun (WGS) entry which is preliminary data.</text>
</comment>
<dbReference type="AlphaFoldDB" id="A0A0W0FVP0"/>
<feature type="compositionally biased region" description="Polar residues" evidence="3">
    <location>
        <begin position="876"/>
        <end position="887"/>
    </location>
</feature>
<feature type="domain" description="Protein kinase" evidence="4">
    <location>
        <begin position="209"/>
        <end position="480"/>
    </location>
</feature>
<keyword evidence="1" id="KW-0507">mRNA processing</keyword>
<dbReference type="InterPro" id="IPR001245">
    <property type="entry name" value="Ser-Thr/Tyr_kinase_cat_dom"/>
</dbReference>
<dbReference type="GO" id="GO:0008270">
    <property type="term" value="F:zinc ion binding"/>
    <property type="evidence" value="ECO:0007669"/>
    <property type="project" value="UniProtKB-KW"/>
</dbReference>
<dbReference type="PANTHER" id="PTHR44329">
    <property type="entry name" value="SERINE/THREONINE-PROTEIN KINASE TNNI3K-RELATED"/>
    <property type="match status" value="1"/>
</dbReference>
<keyword evidence="2" id="KW-0479">Metal-binding</keyword>
<dbReference type="PROSITE" id="PS50011">
    <property type="entry name" value="PROTEIN_KINASE_DOM"/>
    <property type="match status" value="1"/>
</dbReference>
<dbReference type="InterPro" id="IPR005162">
    <property type="entry name" value="Retrotrans_gag_dom"/>
</dbReference>
<dbReference type="SUPFAM" id="SSF56112">
    <property type="entry name" value="Protein kinase-like (PK-like)"/>
    <property type="match status" value="1"/>
</dbReference>
<dbReference type="Pfam" id="PF03732">
    <property type="entry name" value="Retrotrans_gag"/>
    <property type="match status" value="1"/>
</dbReference>
<feature type="domain" description="CCHC-type" evidence="5">
    <location>
        <begin position="1146"/>
        <end position="1161"/>
    </location>
</feature>